<comment type="caution">
    <text evidence="3">The sequence shown here is derived from an EMBL/GenBank/DDBJ whole genome shotgun (WGS) entry which is preliminary data.</text>
</comment>
<dbReference type="Proteomes" id="UP001165143">
    <property type="component" value="Unassembled WGS sequence"/>
</dbReference>
<dbReference type="GO" id="GO:0005975">
    <property type="term" value="P:carbohydrate metabolic process"/>
    <property type="evidence" value="ECO:0007669"/>
    <property type="project" value="InterPro"/>
</dbReference>
<dbReference type="Pfam" id="PF19291">
    <property type="entry name" value="TREH_N"/>
    <property type="match status" value="1"/>
</dbReference>
<dbReference type="Gene3D" id="1.50.10.10">
    <property type="match status" value="1"/>
</dbReference>
<dbReference type="RefSeq" id="WP_063737624.1">
    <property type="nucleotide sequence ID" value="NZ_BSRX01000058.1"/>
</dbReference>
<dbReference type="SUPFAM" id="SSF48208">
    <property type="entry name" value="Six-hairpin glycosidases"/>
    <property type="match status" value="1"/>
</dbReference>
<dbReference type="AlphaFoldDB" id="A0A9W6URV5"/>
<accession>A0A9W6URV5</accession>
<evidence type="ECO:0000259" key="2">
    <source>
        <dbReference type="Pfam" id="PF19291"/>
    </source>
</evidence>
<dbReference type="EMBL" id="BSRX01000058">
    <property type="protein sequence ID" value="GLW58754.1"/>
    <property type="molecule type" value="Genomic_DNA"/>
</dbReference>
<dbReference type="InterPro" id="IPR045582">
    <property type="entry name" value="Trehalase-like_N"/>
</dbReference>
<reference evidence="3" key="1">
    <citation type="submission" date="2023-02" db="EMBL/GenBank/DDBJ databases">
        <title>Kitasatospora phosalacinea NBRC 14362.</title>
        <authorList>
            <person name="Ichikawa N."/>
            <person name="Sato H."/>
            <person name="Tonouchi N."/>
        </authorList>
    </citation>
    <scope>NUCLEOTIDE SEQUENCE</scope>
    <source>
        <strain evidence="3">NBRC 14362</strain>
    </source>
</reference>
<evidence type="ECO:0000259" key="1">
    <source>
        <dbReference type="Pfam" id="PF00723"/>
    </source>
</evidence>
<dbReference type="InterPro" id="IPR008928">
    <property type="entry name" value="6-hairpin_glycosidase_sf"/>
</dbReference>
<proteinExistence type="predicted"/>
<feature type="domain" description="Trehalase-like N-terminal" evidence="2">
    <location>
        <begin position="8"/>
        <end position="149"/>
    </location>
</feature>
<dbReference type="GO" id="GO:0004553">
    <property type="term" value="F:hydrolase activity, hydrolyzing O-glycosyl compounds"/>
    <property type="evidence" value="ECO:0007669"/>
    <property type="project" value="UniProtKB-ARBA"/>
</dbReference>
<dbReference type="PANTHER" id="PTHR31616:SF0">
    <property type="entry name" value="GLUCAN 1,4-ALPHA-GLUCOSIDASE"/>
    <property type="match status" value="1"/>
</dbReference>
<dbReference type="PANTHER" id="PTHR31616">
    <property type="entry name" value="TREHALASE"/>
    <property type="match status" value="1"/>
</dbReference>
<gene>
    <name evidence="3" type="ORF">Kpho01_67650</name>
</gene>
<dbReference type="InterPro" id="IPR012341">
    <property type="entry name" value="6hp_glycosidase-like_sf"/>
</dbReference>
<sequence length="646" mass="71110">MLRTQPRYRIEDHALLSNTGSAALVLPDGTITWACLPDFDSPSVFTSLLGTPEHGYWRVGPAVPDGPPPVADRRQYVGDTLVLRSEYDTGTGTLAVTDFMPAPDRLGMVARRIVRIVECVSGVVHAASVYRPRADYGATAPVIQRASSGAPWLEAVAGADTYWLHSDRDHTVNRDRVCRATITLTAGESATFTLTWGPTLRGALAAAPERPDAYAELAATVQHWEAWAHGCTYRGPYREAVVRSALTLAAMCHPDGGIVAAPTTSLPEWLGGERNWCYLYVWVRDSALTVASLLRVGKAEEAGRWRDWLLKHLDPEHLRPIYRLNGGTDLTERVLDHLPGYEESRPVRLGNGAARQLQLDVYGELVDTLLLAEEAGLPADPRVDELLLALVRQVEDRWRQEDEGIWEIRGPARHFTHSKVMCWVAVDRTVCLLERRPDADPALLLRLAELREQIHADVCERGLDTERGVFTQYYGGRTLDASLLLIPLVGFLPPDDKRVIATVEAVQRDLTEDGLVLRYATEQHADANVDGLSGHEGAFLACSFWLAEALESVGREDEALALFERLLALRSDLGLLAEEYDPRARRHLGNYPQAFSMWALADAAVRFGHSPTLWAFVPEQAADVASAVAGAGVPARTVELAGQVSR</sequence>
<feature type="domain" description="GH15-like" evidence="1">
    <location>
        <begin position="235"/>
        <end position="601"/>
    </location>
</feature>
<evidence type="ECO:0000313" key="3">
    <source>
        <dbReference type="EMBL" id="GLW58754.1"/>
    </source>
</evidence>
<organism evidence="3 4">
    <name type="scientific">Kitasatospora phosalacinea</name>
    <dbReference type="NCBI Taxonomy" id="2065"/>
    <lineage>
        <taxon>Bacteria</taxon>
        <taxon>Bacillati</taxon>
        <taxon>Actinomycetota</taxon>
        <taxon>Actinomycetes</taxon>
        <taxon>Kitasatosporales</taxon>
        <taxon>Streptomycetaceae</taxon>
        <taxon>Kitasatospora</taxon>
    </lineage>
</organism>
<name>A0A9W6URV5_9ACTN</name>
<dbReference type="OrthoDB" id="3902805at2"/>
<protein>
    <submittedName>
        <fullName evidence="3">Glucoamylase</fullName>
    </submittedName>
</protein>
<dbReference type="Pfam" id="PF00723">
    <property type="entry name" value="Glyco_hydro_15"/>
    <property type="match status" value="1"/>
</dbReference>
<dbReference type="InterPro" id="IPR011613">
    <property type="entry name" value="GH15-like"/>
</dbReference>
<evidence type="ECO:0000313" key="4">
    <source>
        <dbReference type="Proteomes" id="UP001165143"/>
    </source>
</evidence>